<keyword evidence="1" id="KW-1133">Transmembrane helix</keyword>
<organism evidence="2 3">
    <name type="scientific">Nitrosomonas stercoris</name>
    <dbReference type="NCBI Taxonomy" id="1444684"/>
    <lineage>
        <taxon>Bacteria</taxon>
        <taxon>Pseudomonadati</taxon>
        <taxon>Pseudomonadota</taxon>
        <taxon>Betaproteobacteria</taxon>
        <taxon>Nitrosomonadales</taxon>
        <taxon>Nitrosomonadaceae</taxon>
        <taxon>Nitrosomonas</taxon>
    </lineage>
</organism>
<proteinExistence type="predicted"/>
<dbReference type="Proteomes" id="UP000316473">
    <property type="component" value="Plasmid plasmid 1"/>
</dbReference>
<evidence type="ECO:0000313" key="3">
    <source>
        <dbReference type="Proteomes" id="UP000316473"/>
    </source>
</evidence>
<keyword evidence="1" id="KW-0812">Transmembrane</keyword>
<protein>
    <submittedName>
        <fullName evidence="2">Uncharacterized protein</fullName>
    </submittedName>
</protein>
<keyword evidence="2" id="KW-0614">Plasmid</keyword>
<geneLocation type="plasmid" evidence="3">
    <name>1 dna</name>
</geneLocation>
<reference evidence="2 3" key="1">
    <citation type="submission" date="2019-06" db="EMBL/GenBank/DDBJ databases">
        <title>Nitrosomonas stercoris KYUHI-S whole genome shotgun sequence.</title>
        <authorList>
            <person name="Nakagawa T."/>
            <person name="Tsuchiya Y."/>
            <person name="Takahashi R."/>
        </authorList>
    </citation>
    <scope>NUCLEOTIDE SEQUENCE [LARGE SCALE GENOMIC DNA]</scope>
    <source>
        <strain evidence="2 3">KYUHI-S</strain>
        <plasmid evidence="3">1 dna</plasmid>
    </source>
</reference>
<gene>
    <name evidence="2" type="ORF">Nstercoris_02281</name>
</gene>
<evidence type="ECO:0000313" key="2">
    <source>
        <dbReference type="EMBL" id="BBL36002.1"/>
    </source>
</evidence>
<accession>A0A4Y1YP91</accession>
<feature type="transmembrane region" description="Helical" evidence="1">
    <location>
        <begin position="48"/>
        <end position="68"/>
    </location>
</feature>
<keyword evidence="1" id="KW-0472">Membrane</keyword>
<name>A0A4Y1YP91_9PROT</name>
<keyword evidence="3" id="KW-1185">Reference proteome</keyword>
<evidence type="ECO:0000256" key="1">
    <source>
        <dbReference type="SAM" id="Phobius"/>
    </source>
</evidence>
<sequence>MWSEARKDDNQDYLPFKDIPKRKEKIMNQAQMQEATDRQREKEKKGEGGFAVGLLFWAFVLSALYNYFFK</sequence>
<dbReference type="EMBL" id="AP019756">
    <property type="protein sequence ID" value="BBL36002.1"/>
    <property type="molecule type" value="Genomic_DNA"/>
</dbReference>
<dbReference type="KEGG" id="nst:Nstercoris_02281"/>
<dbReference type="AlphaFoldDB" id="A0A4Y1YP91"/>